<keyword evidence="4 6" id="KW-0472">Membrane</keyword>
<gene>
    <name evidence="7" type="ORF">BT96DRAFT_881545</name>
</gene>
<reference evidence="7" key="1">
    <citation type="journal article" date="2019" name="Environ. Microbiol.">
        <title>Fungal ecological strategies reflected in gene transcription - a case study of two litter decomposers.</title>
        <authorList>
            <person name="Barbi F."/>
            <person name="Kohler A."/>
            <person name="Barry K."/>
            <person name="Baskaran P."/>
            <person name="Daum C."/>
            <person name="Fauchery L."/>
            <person name="Ihrmark K."/>
            <person name="Kuo A."/>
            <person name="LaButti K."/>
            <person name="Lipzen A."/>
            <person name="Morin E."/>
            <person name="Grigoriev I.V."/>
            <person name="Henrissat B."/>
            <person name="Lindahl B."/>
            <person name="Martin F."/>
        </authorList>
    </citation>
    <scope>NUCLEOTIDE SEQUENCE</scope>
    <source>
        <strain evidence="7">JB14</strain>
    </source>
</reference>
<evidence type="ECO:0000256" key="4">
    <source>
        <dbReference type="ARBA" id="ARBA00023136"/>
    </source>
</evidence>
<feature type="transmembrane region" description="Helical" evidence="6">
    <location>
        <begin position="89"/>
        <end position="109"/>
    </location>
</feature>
<evidence type="ECO:0000256" key="6">
    <source>
        <dbReference type="SAM" id="Phobius"/>
    </source>
</evidence>
<dbReference type="EMBL" id="ML769459">
    <property type="protein sequence ID" value="KAE9400259.1"/>
    <property type="molecule type" value="Genomic_DNA"/>
</dbReference>
<keyword evidence="8" id="KW-1185">Reference proteome</keyword>
<name>A0A6A4HP73_9AGAR</name>
<dbReference type="GO" id="GO:0007189">
    <property type="term" value="P:adenylate cyclase-activating G protein-coupled receptor signaling pathway"/>
    <property type="evidence" value="ECO:0007669"/>
    <property type="project" value="TreeGrafter"/>
</dbReference>
<feature type="transmembrane region" description="Helical" evidence="6">
    <location>
        <begin position="270"/>
        <end position="291"/>
    </location>
</feature>
<dbReference type="Gene3D" id="1.20.1070.10">
    <property type="entry name" value="Rhodopsin 7-helix transmembrane proteins"/>
    <property type="match status" value="1"/>
</dbReference>
<comment type="subcellular location">
    <subcellularLocation>
        <location evidence="1">Membrane</location>
        <topology evidence="1">Multi-pass membrane protein</topology>
    </subcellularLocation>
</comment>
<evidence type="ECO:0000256" key="5">
    <source>
        <dbReference type="SAM" id="MobiDB-lite"/>
    </source>
</evidence>
<dbReference type="Proteomes" id="UP000799118">
    <property type="component" value="Unassembled WGS sequence"/>
</dbReference>
<proteinExistence type="predicted"/>
<feature type="transmembrane region" description="Helical" evidence="6">
    <location>
        <begin position="160"/>
        <end position="178"/>
    </location>
</feature>
<dbReference type="AlphaFoldDB" id="A0A6A4HP73"/>
<feature type="region of interest" description="Disordered" evidence="5">
    <location>
        <begin position="379"/>
        <end position="405"/>
    </location>
</feature>
<feature type="transmembrane region" description="Helical" evidence="6">
    <location>
        <begin position="56"/>
        <end position="77"/>
    </location>
</feature>
<evidence type="ECO:0000256" key="1">
    <source>
        <dbReference type="ARBA" id="ARBA00004141"/>
    </source>
</evidence>
<feature type="transmembrane region" description="Helical" evidence="6">
    <location>
        <begin position="303"/>
        <end position="325"/>
    </location>
</feature>
<dbReference type="SUPFAM" id="SSF81321">
    <property type="entry name" value="Family A G protein-coupled receptor-like"/>
    <property type="match status" value="1"/>
</dbReference>
<evidence type="ECO:0000256" key="2">
    <source>
        <dbReference type="ARBA" id="ARBA00022692"/>
    </source>
</evidence>
<organism evidence="7 8">
    <name type="scientific">Gymnopus androsaceus JB14</name>
    <dbReference type="NCBI Taxonomy" id="1447944"/>
    <lineage>
        <taxon>Eukaryota</taxon>
        <taxon>Fungi</taxon>
        <taxon>Dikarya</taxon>
        <taxon>Basidiomycota</taxon>
        <taxon>Agaricomycotina</taxon>
        <taxon>Agaricomycetes</taxon>
        <taxon>Agaricomycetidae</taxon>
        <taxon>Agaricales</taxon>
        <taxon>Marasmiineae</taxon>
        <taxon>Omphalotaceae</taxon>
        <taxon>Gymnopus</taxon>
    </lineage>
</organism>
<evidence type="ECO:0008006" key="9">
    <source>
        <dbReference type="Google" id="ProtNLM"/>
    </source>
</evidence>
<feature type="region of interest" description="Disordered" evidence="5">
    <location>
        <begin position="348"/>
        <end position="367"/>
    </location>
</feature>
<dbReference type="OrthoDB" id="3251871at2759"/>
<feature type="region of interest" description="Disordered" evidence="5">
    <location>
        <begin position="1"/>
        <end position="30"/>
    </location>
</feature>
<feature type="transmembrane region" description="Helical" evidence="6">
    <location>
        <begin position="121"/>
        <end position="148"/>
    </location>
</feature>
<accession>A0A6A4HP73</accession>
<keyword evidence="2 6" id="KW-0812">Transmembrane</keyword>
<protein>
    <recommendedName>
        <fullName evidence="9">G-protein coupled receptors family 2 profile 2 domain-containing protein</fullName>
    </recommendedName>
</protein>
<evidence type="ECO:0000313" key="8">
    <source>
        <dbReference type="Proteomes" id="UP000799118"/>
    </source>
</evidence>
<keyword evidence="3 6" id="KW-1133">Transmembrane helix</keyword>
<dbReference type="GO" id="GO:0005886">
    <property type="term" value="C:plasma membrane"/>
    <property type="evidence" value="ECO:0007669"/>
    <property type="project" value="TreeGrafter"/>
</dbReference>
<dbReference type="PANTHER" id="PTHR23112:SF0">
    <property type="entry name" value="TRANSMEMBRANE PROTEIN 116"/>
    <property type="match status" value="1"/>
</dbReference>
<dbReference type="PANTHER" id="PTHR23112">
    <property type="entry name" value="G PROTEIN-COUPLED RECEPTOR 157-RELATED"/>
    <property type="match status" value="1"/>
</dbReference>
<evidence type="ECO:0000313" key="7">
    <source>
        <dbReference type="EMBL" id="KAE9400259.1"/>
    </source>
</evidence>
<feature type="compositionally biased region" description="Basic and acidic residues" evidence="5">
    <location>
        <begin position="380"/>
        <end position="391"/>
    </location>
</feature>
<feature type="compositionally biased region" description="Low complexity" evidence="5">
    <location>
        <begin position="21"/>
        <end position="30"/>
    </location>
</feature>
<dbReference type="GO" id="GO:0004930">
    <property type="term" value="F:G protein-coupled receptor activity"/>
    <property type="evidence" value="ECO:0007669"/>
    <property type="project" value="TreeGrafter"/>
</dbReference>
<sequence length="446" mass="50378">MERERRLKSPQQLAGKPVFQSSSYPSDLSVSPRSSTMAKFEFTPHMETVSNLTGTVTSAVGAGLCFLVLLVIGAVWLHPESRPHLDRVSFRIVSLLLANMLFGISTAVVGTMTQDGVLCGFWIFVLQLTLQISNFLLFCIALNLQLVVVHRFNGQKLEKFYIIFSFVVSAVLVIPPYASDQYGWDPLEQDCWYKNDNASQRMTWQISTQIAWTTLTAIGVIITSFSVMLFILMHHVRTRRVFVSTKSVSRMESSSHVLHAISYKRIILRIALYPMASCFVNLLSLFTAIYSMKADGIHNQTDYHILLLSDSLWGIRPILYALLAASDPALMRGVKTLYRIVIRRHPHPSDSPTVREDTADEGQSNDPVAQIELATIHDSFGSEREEDKSPKQTESGLGLGNLIADDRETPSTFTLQLGDFPFRRCTNIQRREEILQRNQLDFNKRI</sequence>
<evidence type="ECO:0000256" key="3">
    <source>
        <dbReference type="ARBA" id="ARBA00022989"/>
    </source>
</evidence>
<feature type="transmembrane region" description="Helical" evidence="6">
    <location>
        <begin position="210"/>
        <end position="232"/>
    </location>
</feature>